<evidence type="ECO:0000313" key="2">
    <source>
        <dbReference type="Proteomes" id="UP000054248"/>
    </source>
</evidence>
<gene>
    <name evidence="1" type="ORF">M407DRAFT_241592</name>
</gene>
<evidence type="ECO:0000313" key="1">
    <source>
        <dbReference type="EMBL" id="KIO32025.1"/>
    </source>
</evidence>
<sequence>MGINIVGNKDSATLLSFIPDSDGKPVQLRIEDGAADVQHPFVGLATDEPLRPGQPGIWPQPVGPYGTAPGTCHPSCTICPPFSPGAPTPYYRPYPPMMQGTCSQQPAEGATAPPTWTLKPCTESNKEERYRRAAKTSNLWEKASAAIWKYNADTKELGVTWMNDDGSEEELAASVPKMPTTTYGVSLRPQFRRVKDNTADALNPSHFTAWQNVPVKLIFTPEE</sequence>
<accession>A0A0C3QIS0</accession>
<dbReference type="EMBL" id="KN822958">
    <property type="protein sequence ID" value="KIO32025.1"/>
    <property type="molecule type" value="Genomic_DNA"/>
</dbReference>
<dbReference type="HOGENOM" id="CLU_1240935_0_0_1"/>
<proteinExistence type="predicted"/>
<reference evidence="2" key="2">
    <citation type="submission" date="2015-01" db="EMBL/GenBank/DDBJ databases">
        <title>Evolutionary Origins and Diversification of the Mycorrhizal Mutualists.</title>
        <authorList>
            <consortium name="DOE Joint Genome Institute"/>
            <consortium name="Mycorrhizal Genomics Consortium"/>
            <person name="Kohler A."/>
            <person name="Kuo A."/>
            <person name="Nagy L.G."/>
            <person name="Floudas D."/>
            <person name="Copeland A."/>
            <person name="Barry K.W."/>
            <person name="Cichocki N."/>
            <person name="Veneault-Fourrey C."/>
            <person name="LaButti K."/>
            <person name="Lindquist E.A."/>
            <person name="Lipzen A."/>
            <person name="Lundell T."/>
            <person name="Morin E."/>
            <person name="Murat C."/>
            <person name="Riley R."/>
            <person name="Ohm R."/>
            <person name="Sun H."/>
            <person name="Tunlid A."/>
            <person name="Henrissat B."/>
            <person name="Grigoriev I.V."/>
            <person name="Hibbett D.S."/>
            <person name="Martin F."/>
        </authorList>
    </citation>
    <scope>NUCLEOTIDE SEQUENCE [LARGE SCALE GENOMIC DNA]</scope>
    <source>
        <strain evidence="2">MUT 4182</strain>
    </source>
</reference>
<organism evidence="1 2">
    <name type="scientific">Tulasnella calospora MUT 4182</name>
    <dbReference type="NCBI Taxonomy" id="1051891"/>
    <lineage>
        <taxon>Eukaryota</taxon>
        <taxon>Fungi</taxon>
        <taxon>Dikarya</taxon>
        <taxon>Basidiomycota</taxon>
        <taxon>Agaricomycotina</taxon>
        <taxon>Agaricomycetes</taxon>
        <taxon>Cantharellales</taxon>
        <taxon>Tulasnellaceae</taxon>
        <taxon>Tulasnella</taxon>
    </lineage>
</organism>
<name>A0A0C3QIS0_9AGAM</name>
<dbReference type="AlphaFoldDB" id="A0A0C3QIS0"/>
<reference evidence="1 2" key="1">
    <citation type="submission" date="2014-04" db="EMBL/GenBank/DDBJ databases">
        <authorList>
            <consortium name="DOE Joint Genome Institute"/>
            <person name="Kuo A."/>
            <person name="Girlanda M."/>
            <person name="Perotto S."/>
            <person name="Kohler A."/>
            <person name="Nagy L.G."/>
            <person name="Floudas D."/>
            <person name="Copeland A."/>
            <person name="Barry K.W."/>
            <person name="Cichocki N."/>
            <person name="Veneault-Fourrey C."/>
            <person name="LaButti K."/>
            <person name="Lindquist E.A."/>
            <person name="Lipzen A."/>
            <person name="Lundell T."/>
            <person name="Morin E."/>
            <person name="Murat C."/>
            <person name="Sun H."/>
            <person name="Tunlid A."/>
            <person name="Henrissat B."/>
            <person name="Grigoriev I.V."/>
            <person name="Hibbett D.S."/>
            <person name="Martin F."/>
            <person name="Nordberg H.P."/>
            <person name="Cantor M.N."/>
            <person name="Hua S.X."/>
        </authorList>
    </citation>
    <scope>NUCLEOTIDE SEQUENCE [LARGE SCALE GENOMIC DNA]</scope>
    <source>
        <strain evidence="1 2">MUT 4182</strain>
    </source>
</reference>
<dbReference type="Proteomes" id="UP000054248">
    <property type="component" value="Unassembled WGS sequence"/>
</dbReference>
<keyword evidence="2" id="KW-1185">Reference proteome</keyword>
<dbReference type="OrthoDB" id="10417636at2759"/>
<protein>
    <submittedName>
        <fullName evidence="1">Uncharacterized protein</fullName>
    </submittedName>
</protein>